<protein>
    <submittedName>
        <fullName evidence="2">Uncharacterized protein</fullName>
    </submittedName>
</protein>
<evidence type="ECO:0000313" key="3">
    <source>
        <dbReference type="Proteomes" id="UP000464754"/>
    </source>
</evidence>
<dbReference type="KEGG" id="aarg:Aargi30884_06560"/>
<feature type="transmembrane region" description="Helical" evidence="1">
    <location>
        <begin position="129"/>
        <end position="148"/>
    </location>
</feature>
<dbReference type="AlphaFoldDB" id="A0A6N4TG62"/>
<organism evidence="2 3">
    <name type="scientific">Amedibacterium intestinale</name>
    <dbReference type="NCBI Taxonomy" id="2583452"/>
    <lineage>
        <taxon>Bacteria</taxon>
        <taxon>Bacillati</taxon>
        <taxon>Bacillota</taxon>
        <taxon>Erysipelotrichia</taxon>
        <taxon>Erysipelotrichales</taxon>
        <taxon>Erysipelotrichaceae</taxon>
        <taxon>Amedibacterium</taxon>
    </lineage>
</organism>
<accession>A0A6N4TG62</accession>
<evidence type="ECO:0000313" key="2">
    <source>
        <dbReference type="EMBL" id="BBK21753.1"/>
    </source>
</evidence>
<feature type="transmembrane region" description="Helical" evidence="1">
    <location>
        <begin position="64"/>
        <end position="83"/>
    </location>
</feature>
<feature type="transmembrane region" description="Helical" evidence="1">
    <location>
        <begin position="5"/>
        <end position="25"/>
    </location>
</feature>
<keyword evidence="1" id="KW-0812">Transmembrane</keyword>
<feature type="transmembrane region" description="Helical" evidence="1">
    <location>
        <begin position="90"/>
        <end position="117"/>
    </location>
</feature>
<name>A0A6N4TG62_9FIRM</name>
<reference evidence="3" key="1">
    <citation type="submission" date="2019-05" db="EMBL/GenBank/DDBJ databases">
        <title>Complete genome sequencing of Absiella argi strain JCM 30884.</title>
        <authorList>
            <person name="Sakamoto M."/>
            <person name="Murakami T."/>
            <person name="Mori H."/>
        </authorList>
    </citation>
    <scope>NUCLEOTIDE SEQUENCE [LARGE SCALE GENOMIC DNA]</scope>
    <source>
        <strain evidence="3">JCM 30884</strain>
    </source>
</reference>
<evidence type="ECO:0000256" key="1">
    <source>
        <dbReference type="SAM" id="Phobius"/>
    </source>
</evidence>
<keyword evidence="1" id="KW-0472">Membrane</keyword>
<gene>
    <name evidence="2" type="ORF">Aargi30884_06560</name>
</gene>
<keyword evidence="3" id="KW-1185">Reference proteome</keyword>
<dbReference type="RefSeq" id="WP_115714954.1">
    <property type="nucleotide sequence ID" value="NZ_AP019695.1"/>
</dbReference>
<dbReference type="Proteomes" id="UP000464754">
    <property type="component" value="Chromosome"/>
</dbReference>
<keyword evidence="1" id="KW-1133">Transmembrane helix</keyword>
<dbReference type="EMBL" id="AP019695">
    <property type="protein sequence ID" value="BBK21753.1"/>
    <property type="molecule type" value="Genomic_DNA"/>
</dbReference>
<proteinExistence type="predicted"/>
<sequence>MKIKLFITGVISYVAMLFSFFYYSMAQSARTTPEYNIYRDAAMRHVDLLYNTNLHVDPAQINTYLGFFIISSVVLFVTCIMFYKRIGKGILDIVIMSLIYFSLNYSIIICSFVYSLIVIPYYSAFHSTLYYSNLIIGTFLYVILCIVIKRSKERMKLYRL</sequence>